<dbReference type="Proteomes" id="UP001432222">
    <property type="component" value="Chromosome"/>
</dbReference>
<dbReference type="InterPro" id="IPR010982">
    <property type="entry name" value="Lambda_DNA-bd_dom_sf"/>
</dbReference>
<organism evidence="2 3">
    <name type="scientific">Kitasatospora purpeofusca</name>
    <dbReference type="NCBI Taxonomy" id="67352"/>
    <lineage>
        <taxon>Bacteria</taxon>
        <taxon>Bacillati</taxon>
        <taxon>Actinomycetota</taxon>
        <taxon>Actinomycetes</taxon>
        <taxon>Kitasatosporales</taxon>
        <taxon>Streptomycetaceae</taxon>
        <taxon>Kitasatospora</taxon>
    </lineage>
</organism>
<dbReference type="CDD" id="cd00093">
    <property type="entry name" value="HTH_XRE"/>
    <property type="match status" value="1"/>
</dbReference>
<accession>A0ABZ1U1L4</accession>
<dbReference type="SUPFAM" id="SSF47413">
    <property type="entry name" value="lambda repressor-like DNA-binding domains"/>
    <property type="match status" value="1"/>
</dbReference>
<dbReference type="InterPro" id="IPR043917">
    <property type="entry name" value="DUF5753"/>
</dbReference>
<evidence type="ECO:0000313" key="3">
    <source>
        <dbReference type="Proteomes" id="UP001432222"/>
    </source>
</evidence>
<dbReference type="Pfam" id="PF13560">
    <property type="entry name" value="HTH_31"/>
    <property type="match status" value="1"/>
</dbReference>
<dbReference type="RefSeq" id="WP_328955073.1">
    <property type="nucleotide sequence ID" value="NZ_CP108110.1"/>
</dbReference>
<name>A0ABZ1U1L4_9ACTN</name>
<feature type="domain" description="HTH cro/C1-type" evidence="1">
    <location>
        <begin position="15"/>
        <end position="68"/>
    </location>
</feature>
<dbReference type="PROSITE" id="PS50943">
    <property type="entry name" value="HTH_CROC1"/>
    <property type="match status" value="1"/>
</dbReference>
<dbReference type="InterPro" id="IPR001387">
    <property type="entry name" value="Cro/C1-type_HTH"/>
</dbReference>
<sequence>MTAATVRRRQLGSQLRAIREQRGLKLEEVEQRTGITSAKLSRIELAKSAAKPADVDTLARTYECDDQLRESLVRVARDGNKRGWWLNYGEALAPWLSDQISLEEAATTFRTYQVQLIPGLFQTAGYARAVHTRLAIGATPEDLEARVRVRRERQAILTQPKPLEMQAVIHEAAIRSLVGGAQTMRDQLEKLLELAGLPNITIQVMPSETGVHQGMNGPFAILGFPDSDLDVVLLEGLLTSEWVEDAERVTVFDRAFRGIVAEAWSLDQSIDFITAQKDRLK</sequence>
<proteinExistence type="predicted"/>
<dbReference type="Gene3D" id="1.10.260.40">
    <property type="entry name" value="lambda repressor-like DNA-binding domains"/>
    <property type="match status" value="1"/>
</dbReference>
<evidence type="ECO:0000313" key="2">
    <source>
        <dbReference type="EMBL" id="WUQ84184.1"/>
    </source>
</evidence>
<dbReference type="EMBL" id="CP108110">
    <property type="protein sequence ID" value="WUQ84184.1"/>
    <property type="molecule type" value="Genomic_DNA"/>
</dbReference>
<gene>
    <name evidence="2" type="ORF">OHA16_15190</name>
</gene>
<dbReference type="Pfam" id="PF19054">
    <property type="entry name" value="DUF5753"/>
    <property type="match status" value="1"/>
</dbReference>
<evidence type="ECO:0000259" key="1">
    <source>
        <dbReference type="PROSITE" id="PS50943"/>
    </source>
</evidence>
<dbReference type="SMART" id="SM00530">
    <property type="entry name" value="HTH_XRE"/>
    <property type="match status" value="1"/>
</dbReference>
<keyword evidence="3" id="KW-1185">Reference proteome</keyword>
<protein>
    <submittedName>
        <fullName evidence="2">Helix-turn-helix domain-containing protein</fullName>
    </submittedName>
</protein>
<reference evidence="2" key="1">
    <citation type="submission" date="2022-10" db="EMBL/GenBank/DDBJ databases">
        <title>The complete genomes of actinobacterial strains from the NBC collection.</title>
        <authorList>
            <person name="Joergensen T.S."/>
            <person name="Alvarez Arevalo M."/>
            <person name="Sterndorff E.B."/>
            <person name="Faurdal D."/>
            <person name="Vuksanovic O."/>
            <person name="Mourched A.-S."/>
            <person name="Charusanti P."/>
            <person name="Shaw S."/>
            <person name="Blin K."/>
            <person name="Weber T."/>
        </authorList>
    </citation>
    <scope>NUCLEOTIDE SEQUENCE</scope>
    <source>
        <strain evidence="2">NBC_00222</strain>
    </source>
</reference>